<evidence type="ECO:0008006" key="4">
    <source>
        <dbReference type="Google" id="ProtNLM"/>
    </source>
</evidence>
<protein>
    <recommendedName>
        <fullName evidence="4">Transcription factor domain-containing protein</fullName>
    </recommendedName>
</protein>
<name>A0ABY0H9S8_9PEZI</name>
<proteinExistence type="predicted"/>
<feature type="region of interest" description="Disordered" evidence="1">
    <location>
        <begin position="15"/>
        <end position="49"/>
    </location>
</feature>
<evidence type="ECO:0000313" key="2">
    <source>
        <dbReference type="EMBL" id="RYO88502.1"/>
    </source>
</evidence>
<comment type="caution">
    <text evidence="2">The sequence shown here is derived from an EMBL/GenBank/DDBJ whole genome shotgun (WGS) entry which is preliminary data.</text>
</comment>
<evidence type="ECO:0000256" key="1">
    <source>
        <dbReference type="SAM" id="MobiDB-lite"/>
    </source>
</evidence>
<keyword evidence="3" id="KW-1185">Reference proteome</keyword>
<organism evidence="2 3">
    <name type="scientific">Monosporascus cannonballus</name>
    <dbReference type="NCBI Taxonomy" id="155416"/>
    <lineage>
        <taxon>Eukaryota</taxon>
        <taxon>Fungi</taxon>
        <taxon>Dikarya</taxon>
        <taxon>Ascomycota</taxon>
        <taxon>Pezizomycotina</taxon>
        <taxon>Sordariomycetes</taxon>
        <taxon>Xylariomycetidae</taxon>
        <taxon>Xylariales</taxon>
        <taxon>Xylariales incertae sedis</taxon>
        <taxon>Monosporascus</taxon>
    </lineage>
</organism>
<reference evidence="2 3" key="1">
    <citation type="submission" date="2018-06" db="EMBL/GenBank/DDBJ databases">
        <title>Complete Genomes of Monosporascus.</title>
        <authorList>
            <person name="Robinson A.J."/>
            <person name="Natvig D.O."/>
        </authorList>
    </citation>
    <scope>NUCLEOTIDE SEQUENCE [LARGE SCALE GENOMIC DNA]</scope>
    <source>
        <strain evidence="2 3">CBS 609.92</strain>
    </source>
</reference>
<dbReference type="EMBL" id="QJNS01000086">
    <property type="protein sequence ID" value="RYO88502.1"/>
    <property type="molecule type" value="Genomic_DNA"/>
</dbReference>
<gene>
    <name evidence="2" type="ORF">DL762_003708</name>
</gene>
<sequence length="240" mass="27052">MSHSSYCLKHGAECRYSDSDATPSPIRTPRHADPGSDAGEPSASLLDLSPKHPFTGISFKLPDRSRDLFNLFTRSEDWEATIRLQTIRFVNEQIKDPVTAAHDGTVAAVATLALVELLIDVRRTELLVQKGQYRQSLWFWSVMFGACVITGGKTDSSLEEAQMKLARDEYLDKIKMASHVLRIKTWEGAKDALRLFAWDDEFDGELELKAIWEEAFWADQGRAKRSAAGDVDSRDARAFW</sequence>
<dbReference type="Proteomes" id="UP000294003">
    <property type="component" value="Unassembled WGS sequence"/>
</dbReference>
<evidence type="ECO:0000313" key="3">
    <source>
        <dbReference type="Proteomes" id="UP000294003"/>
    </source>
</evidence>
<accession>A0ABY0H9S8</accession>